<evidence type="ECO:0000256" key="1">
    <source>
        <dbReference type="SAM" id="Phobius"/>
    </source>
</evidence>
<dbReference type="RefSeq" id="WP_345355663.1">
    <property type="nucleotide sequence ID" value="NZ_BAABHJ010000008.1"/>
</dbReference>
<keyword evidence="3" id="KW-1185">Reference proteome</keyword>
<keyword evidence="1" id="KW-0812">Transmembrane</keyword>
<name>A0ABP8TL23_9ACTN</name>
<evidence type="ECO:0000313" key="2">
    <source>
        <dbReference type="EMBL" id="GAA4609537.1"/>
    </source>
</evidence>
<protein>
    <submittedName>
        <fullName evidence="2">Uncharacterized protein</fullName>
    </submittedName>
</protein>
<organism evidence="2 3">
    <name type="scientific">Actinoallomurus liliacearum</name>
    <dbReference type="NCBI Taxonomy" id="1080073"/>
    <lineage>
        <taxon>Bacteria</taxon>
        <taxon>Bacillati</taxon>
        <taxon>Actinomycetota</taxon>
        <taxon>Actinomycetes</taxon>
        <taxon>Streptosporangiales</taxon>
        <taxon>Thermomonosporaceae</taxon>
        <taxon>Actinoallomurus</taxon>
    </lineage>
</organism>
<accession>A0ABP8TL23</accession>
<dbReference type="Proteomes" id="UP001500212">
    <property type="component" value="Unassembled WGS sequence"/>
</dbReference>
<dbReference type="EMBL" id="BAABHJ010000008">
    <property type="protein sequence ID" value="GAA4609537.1"/>
    <property type="molecule type" value="Genomic_DNA"/>
</dbReference>
<proteinExistence type="predicted"/>
<feature type="transmembrane region" description="Helical" evidence="1">
    <location>
        <begin position="12"/>
        <end position="31"/>
    </location>
</feature>
<evidence type="ECO:0000313" key="3">
    <source>
        <dbReference type="Proteomes" id="UP001500212"/>
    </source>
</evidence>
<reference evidence="3" key="1">
    <citation type="journal article" date="2019" name="Int. J. Syst. Evol. Microbiol.">
        <title>The Global Catalogue of Microorganisms (GCM) 10K type strain sequencing project: providing services to taxonomists for standard genome sequencing and annotation.</title>
        <authorList>
            <consortium name="The Broad Institute Genomics Platform"/>
            <consortium name="The Broad Institute Genome Sequencing Center for Infectious Disease"/>
            <person name="Wu L."/>
            <person name="Ma J."/>
        </authorList>
    </citation>
    <scope>NUCLEOTIDE SEQUENCE [LARGE SCALE GENOMIC DNA]</scope>
    <source>
        <strain evidence="3">JCM 17938</strain>
    </source>
</reference>
<keyword evidence="1" id="KW-0472">Membrane</keyword>
<sequence>MFEGSLEAAQIAVYTTAAASLIIPAAGPLAVDMYKSQCDPSAFWSGAETWWQVADTMWTAAGQAQKVHDKAESDDWSGGDPEAFKKQLSEYKTQLELSALLCNLIAIVLWVTAVLLFLLILAMVFIAAILAAFLILIAAETAITLGAGYGAIVAEVSSMVSSINVGFWEPMSGMLETTLNSFALLLGGSLIAELAGQVVTGNPGALKDVVFAQAPAIDVIFRGTLNRLERKATADLMAGGVDTRTTALSKIPLIQKIPFLEKAVGAFPDITKIVPDGPVARIVGLGAMAKGSGGDTATQNYPLTGKLIGRDNDQVG</sequence>
<keyword evidence="1" id="KW-1133">Transmembrane helix</keyword>
<gene>
    <name evidence="2" type="ORF">GCM10023195_38570</name>
</gene>
<comment type="caution">
    <text evidence="2">The sequence shown here is derived from an EMBL/GenBank/DDBJ whole genome shotgun (WGS) entry which is preliminary data.</text>
</comment>